<comment type="caution">
    <text evidence="4">The sequence shown here is derived from an EMBL/GenBank/DDBJ whole genome shotgun (WGS) entry which is preliminary data.</text>
</comment>
<dbReference type="PANTHER" id="PTHR43647:SF2">
    <property type="entry name" value="DEHYDROGENASE"/>
    <property type="match status" value="1"/>
</dbReference>
<evidence type="ECO:0000256" key="1">
    <source>
        <dbReference type="ARBA" id="ARBA00023589"/>
    </source>
</evidence>
<dbReference type="OrthoDB" id="4577644at2"/>
<gene>
    <name evidence="4" type="ORF">NS220_16375</name>
</gene>
<accession>A0A147ETI4</accession>
<dbReference type="EMBL" id="LDRT01000141">
    <property type="protein sequence ID" value="KTR88301.1"/>
    <property type="molecule type" value="Genomic_DNA"/>
</dbReference>
<sequence>MTRAEWDPRNLPDLSGRTYLVTGATRGLGFFACEQLAAARAHVLLTGRSPHKLQTAKEALKRANPDASIETLLLDTSNLGSVRAAAATARARGRLDGLLLNAGIVHPPKTREVAGGHELVFATNVLGHFALAGEMLKPLAAARGRMVWVGSMSTSLWNHVPTDPELVEGYSPWRAYVQSKAATTALGLEADRRLRAHSVPVESLVAHPGYSTSGRTRGIRGVNEPTRLSRFVDNLQAPVTQSKEQGAWSLVRALVDPAAEGGTMYGPALVARGLPRPATPSRRARAADLGADLWLACETATHVRWPFDRVRRAAS</sequence>
<protein>
    <recommendedName>
        <fullName evidence="2">3beta-hydroxysteroid 3-dehydrogenase</fullName>
        <ecNumber evidence="2">1.1.1.270</ecNumber>
    </recommendedName>
</protein>
<dbReference type="RefSeq" id="WP_058625070.1">
    <property type="nucleotide sequence ID" value="NZ_LDRT01000141.1"/>
</dbReference>
<evidence type="ECO:0000256" key="2">
    <source>
        <dbReference type="ARBA" id="ARBA00023621"/>
    </source>
</evidence>
<dbReference type="PANTHER" id="PTHR43647">
    <property type="entry name" value="DEHYDROGENASE"/>
    <property type="match status" value="1"/>
</dbReference>
<dbReference type="Gene3D" id="3.40.50.720">
    <property type="entry name" value="NAD(P)-binding Rossmann-like Domain"/>
    <property type="match status" value="1"/>
</dbReference>
<proteinExistence type="predicted"/>
<dbReference type="InterPro" id="IPR057326">
    <property type="entry name" value="KR_dom"/>
</dbReference>
<evidence type="ECO:0000313" key="4">
    <source>
        <dbReference type="EMBL" id="KTR88301.1"/>
    </source>
</evidence>
<dbReference type="GO" id="GO:0000253">
    <property type="term" value="F:3-beta-hydroxysteroid 3-dehydrogenase (NADP+) activity"/>
    <property type="evidence" value="ECO:0007669"/>
    <property type="project" value="UniProtKB-EC"/>
</dbReference>
<dbReference type="AlphaFoldDB" id="A0A147ETI4"/>
<evidence type="ECO:0000259" key="3">
    <source>
        <dbReference type="SMART" id="SM00822"/>
    </source>
</evidence>
<dbReference type="PATRIC" id="fig|2033.6.peg.838"/>
<dbReference type="SMART" id="SM00822">
    <property type="entry name" value="PKS_KR"/>
    <property type="match status" value="1"/>
</dbReference>
<dbReference type="Pfam" id="PF00106">
    <property type="entry name" value="adh_short"/>
    <property type="match status" value="1"/>
</dbReference>
<dbReference type="EC" id="1.1.1.270" evidence="2"/>
<organism evidence="4 5">
    <name type="scientific">Microbacterium testaceum</name>
    <name type="common">Aureobacterium testaceum</name>
    <name type="synonym">Brevibacterium testaceum</name>
    <dbReference type="NCBI Taxonomy" id="2033"/>
    <lineage>
        <taxon>Bacteria</taxon>
        <taxon>Bacillati</taxon>
        <taxon>Actinomycetota</taxon>
        <taxon>Actinomycetes</taxon>
        <taxon>Micrococcales</taxon>
        <taxon>Microbacteriaceae</taxon>
        <taxon>Microbacterium</taxon>
    </lineage>
</organism>
<dbReference type="SUPFAM" id="SSF51735">
    <property type="entry name" value="NAD(P)-binding Rossmann-fold domains"/>
    <property type="match status" value="1"/>
</dbReference>
<dbReference type="InterPro" id="IPR051593">
    <property type="entry name" value="Ergosterol_Biosynth_ERG27"/>
</dbReference>
<dbReference type="PRINTS" id="PR00081">
    <property type="entry name" value="GDHRDH"/>
</dbReference>
<name>A0A147ETI4_MICTE</name>
<comment type="pathway">
    <text evidence="1">Steroid biosynthesis; zymosterol biosynthesis; zymosterol from lanosterol: step 5/6.</text>
</comment>
<feature type="domain" description="Ketoreductase" evidence="3">
    <location>
        <begin position="17"/>
        <end position="160"/>
    </location>
</feature>
<reference evidence="4 5" key="1">
    <citation type="journal article" date="2016" name="Front. Microbiol.">
        <title>Genomic Resource of Rice Seed Associated Bacteria.</title>
        <authorList>
            <person name="Midha S."/>
            <person name="Bansal K."/>
            <person name="Sharma S."/>
            <person name="Kumar N."/>
            <person name="Patil P.P."/>
            <person name="Chaudhry V."/>
            <person name="Patil P.B."/>
        </authorList>
    </citation>
    <scope>NUCLEOTIDE SEQUENCE [LARGE SCALE GENOMIC DNA]</scope>
    <source>
        <strain evidence="4 5">NS220</strain>
    </source>
</reference>
<dbReference type="InterPro" id="IPR002347">
    <property type="entry name" value="SDR_fam"/>
</dbReference>
<dbReference type="InterPro" id="IPR036291">
    <property type="entry name" value="NAD(P)-bd_dom_sf"/>
</dbReference>
<evidence type="ECO:0000313" key="5">
    <source>
        <dbReference type="Proteomes" id="UP000075025"/>
    </source>
</evidence>
<dbReference type="Proteomes" id="UP000075025">
    <property type="component" value="Unassembled WGS sequence"/>
</dbReference>